<accession>A0AB34H110</accession>
<protein>
    <submittedName>
        <fullName evidence="1">Uncharacterized protein</fullName>
    </submittedName>
</protein>
<proteinExistence type="predicted"/>
<comment type="caution">
    <text evidence="1">The sequence shown here is derived from an EMBL/GenBank/DDBJ whole genome shotgun (WGS) entry which is preliminary data.</text>
</comment>
<organism evidence="1 2">
    <name type="scientific">Eschrichtius robustus</name>
    <name type="common">California gray whale</name>
    <name type="synonym">Eschrichtius gibbosus</name>
    <dbReference type="NCBI Taxonomy" id="9764"/>
    <lineage>
        <taxon>Eukaryota</taxon>
        <taxon>Metazoa</taxon>
        <taxon>Chordata</taxon>
        <taxon>Craniata</taxon>
        <taxon>Vertebrata</taxon>
        <taxon>Euteleostomi</taxon>
        <taxon>Mammalia</taxon>
        <taxon>Eutheria</taxon>
        <taxon>Laurasiatheria</taxon>
        <taxon>Artiodactyla</taxon>
        <taxon>Whippomorpha</taxon>
        <taxon>Cetacea</taxon>
        <taxon>Mysticeti</taxon>
        <taxon>Eschrichtiidae</taxon>
        <taxon>Eschrichtius</taxon>
    </lineage>
</organism>
<evidence type="ECO:0000313" key="1">
    <source>
        <dbReference type="EMBL" id="KAJ8786452.1"/>
    </source>
</evidence>
<dbReference type="Proteomes" id="UP001159641">
    <property type="component" value="Unassembled WGS sequence"/>
</dbReference>
<dbReference type="EMBL" id="JAIQCJ010001987">
    <property type="protein sequence ID" value="KAJ8786452.1"/>
    <property type="molecule type" value="Genomic_DNA"/>
</dbReference>
<name>A0AB34H110_ESCRO</name>
<reference evidence="1 2" key="1">
    <citation type="submission" date="2022-11" db="EMBL/GenBank/DDBJ databases">
        <title>Whole genome sequence of Eschrichtius robustus ER-17-0199.</title>
        <authorList>
            <person name="Bruniche-Olsen A."/>
            <person name="Black A.N."/>
            <person name="Fields C.J."/>
            <person name="Walden K."/>
            <person name="Dewoody J.A."/>
        </authorList>
    </citation>
    <scope>NUCLEOTIDE SEQUENCE [LARGE SCALE GENOMIC DNA]</scope>
    <source>
        <strain evidence="1">ER-17-0199</strain>
        <tissue evidence="1">Blubber</tissue>
    </source>
</reference>
<sequence length="132" mass="14293">MEEECCCEKVESEFLSKLWPWERHLSYESSGGRTSYLSITEIASLFCRKEGVARAVLPPASLREDGCGGLELSISLSSTGSRRAGSVVVAHGPSCSAACGIFPDRDLNPCPLHWQADSQPLRHQGSPETALL</sequence>
<evidence type="ECO:0000313" key="2">
    <source>
        <dbReference type="Proteomes" id="UP001159641"/>
    </source>
</evidence>
<dbReference type="AlphaFoldDB" id="A0AB34H110"/>
<keyword evidence="2" id="KW-1185">Reference proteome</keyword>
<gene>
    <name evidence="1" type="ORF">J1605_006233</name>
</gene>